<accession>A0A453MXP8</accession>
<protein>
    <submittedName>
        <fullName evidence="3">Uncharacterized protein</fullName>
    </submittedName>
</protein>
<evidence type="ECO:0000256" key="2">
    <source>
        <dbReference type="SAM" id="Phobius"/>
    </source>
</evidence>
<evidence type="ECO:0000256" key="1">
    <source>
        <dbReference type="SAM" id="MobiDB-lite"/>
    </source>
</evidence>
<dbReference type="PANTHER" id="PTHR36483:SF9">
    <property type="entry name" value="ACIDIC PROTEIN"/>
    <property type="match status" value="1"/>
</dbReference>
<keyword evidence="2" id="KW-0812">Transmembrane</keyword>
<dbReference type="PANTHER" id="PTHR36483">
    <property type="entry name" value="OS02G0130700 PROTEIN"/>
    <property type="match status" value="1"/>
</dbReference>
<name>A0A453MXP8_AEGTS</name>
<keyword evidence="4" id="KW-1185">Reference proteome</keyword>
<reference evidence="3" key="3">
    <citation type="journal article" date="2017" name="Nature">
        <title>Genome sequence of the progenitor of the wheat D genome Aegilops tauschii.</title>
        <authorList>
            <person name="Luo M.C."/>
            <person name="Gu Y.Q."/>
            <person name="Puiu D."/>
            <person name="Wang H."/>
            <person name="Twardziok S.O."/>
            <person name="Deal K.R."/>
            <person name="Huo N."/>
            <person name="Zhu T."/>
            <person name="Wang L."/>
            <person name="Wang Y."/>
            <person name="McGuire P.E."/>
            <person name="Liu S."/>
            <person name="Long H."/>
            <person name="Ramasamy R.K."/>
            <person name="Rodriguez J.C."/>
            <person name="Van S.L."/>
            <person name="Yuan L."/>
            <person name="Wang Z."/>
            <person name="Xia Z."/>
            <person name="Xiao L."/>
            <person name="Anderson O.D."/>
            <person name="Ouyang S."/>
            <person name="Liang Y."/>
            <person name="Zimin A.V."/>
            <person name="Pertea G."/>
            <person name="Qi P."/>
            <person name="Bennetzen J.L."/>
            <person name="Dai X."/>
            <person name="Dawson M.W."/>
            <person name="Muller H.G."/>
            <person name="Kugler K."/>
            <person name="Rivarola-Duarte L."/>
            <person name="Spannagl M."/>
            <person name="Mayer K.F.X."/>
            <person name="Lu F.H."/>
            <person name="Bevan M.W."/>
            <person name="Leroy P."/>
            <person name="Li P."/>
            <person name="You F.M."/>
            <person name="Sun Q."/>
            <person name="Liu Z."/>
            <person name="Lyons E."/>
            <person name="Wicker T."/>
            <person name="Salzberg S.L."/>
            <person name="Devos K.M."/>
            <person name="Dvorak J."/>
        </authorList>
    </citation>
    <scope>NUCLEOTIDE SEQUENCE [LARGE SCALE GENOMIC DNA]</scope>
    <source>
        <strain evidence="3">cv. AL8/78</strain>
    </source>
</reference>
<evidence type="ECO:0000313" key="4">
    <source>
        <dbReference type="Proteomes" id="UP000015105"/>
    </source>
</evidence>
<reference evidence="4" key="2">
    <citation type="journal article" date="2017" name="Nat. Plants">
        <title>The Aegilops tauschii genome reveals multiple impacts of transposons.</title>
        <authorList>
            <person name="Zhao G."/>
            <person name="Zou C."/>
            <person name="Li K."/>
            <person name="Wang K."/>
            <person name="Li T."/>
            <person name="Gao L."/>
            <person name="Zhang X."/>
            <person name="Wang H."/>
            <person name="Yang Z."/>
            <person name="Liu X."/>
            <person name="Jiang W."/>
            <person name="Mao L."/>
            <person name="Kong X."/>
            <person name="Jiao Y."/>
            <person name="Jia J."/>
        </authorList>
    </citation>
    <scope>NUCLEOTIDE SEQUENCE [LARGE SCALE GENOMIC DNA]</scope>
    <source>
        <strain evidence="4">cv. AL8/78</strain>
    </source>
</reference>
<organism evidence="3 4">
    <name type="scientific">Aegilops tauschii subsp. strangulata</name>
    <name type="common">Goatgrass</name>
    <dbReference type="NCBI Taxonomy" id="200361"/>
    <lineage>
        <taxon>Eukaryota</taxon>
        <taxon>Viridiplantae</taxon>
        <taxon>Streptophyta</taxon>
        <taxon>Embryophyta</taxon>
        <taxon>Tracheophyta</taxon>
        <taxon>Spermatophyta</taxon>
        <taxon>Magnoliopsida</taxon>
        <taxon>Liliopsida</taxon>
        <taxon>Poales</taxon>
        <taxon>Poaceae</taxon>
        <taxon>BOP clade</taxon>
        <taxon>Pooideae</taxon>
        <taxon>Triticodae</taxon>
        <taxon>Triticeae</taxon>
        <taxon>Triticinae</taxon>
        <taxon>Aegilops</taxon>
    </lineage>
</organism>
<dbReference type="Gramene" id="AET6Gv20138000.2">
    <property type="protein sequence ID" value="AET6Gv20138000.2"/>
    <property type="gene ID" value="AET6Gv20138000"/>
</dbReference>
<keyword evidence="2" id="KW-1133">Transmembrane helix</keyword>
<reference evidence="3" key="4">
    <citation type="submission" date="2019-03" db="UniProtKB">
        <authorList>
            <consortium name="EnsemblPlants"/>
        </authorList>
    </citation>
    <scope>IDENTIFICATION</scope>
</reference>
<dbReference type="Proteomes" id="UP000015105">
    <property type="component" value="Chromosome 6D"/>
</dbReference>
<dbReference type="EnsemblPlants" id="AET6Gv20138000.2">
    <property type="protein sequence ID" value="AET6Gv20138000.2"/>
    <property type="gene ID" value="AET6Gv20138000"/>
</dbReference>
<keyword evidence="2" id="KW-0472">Membrane</keyword>
<reference evidence="4" key="1">
    <citation type="journal article" date="2014" name="Science">
        <title>Ancient hybridizations among the ancestral genomes of bread wheat.</title>
        <authorList>
            <consortium name="International Wheat Genome Sequencing Consortium,"/>
            <person name="Marcussen T."/>
            <person name="Sandve S.R."/>
            <person name="Heier L."/>
            <person name="Spannagl M."/>
            <person name="Pfeifer M."/>
            <person name="Jakobsen K.S."/>
            <person name="Wulff B.B."/>
            <person name="Steuernagel B."/>
            <person name="Mayer K.F."/>
            <person name="Olsen O.A."/>
        </authorList>
    </citation>
    <scope>NUCLEOTIDE SEQUENCE [LARGE SCALE GENOMIC DNA]</scope>
    <source>
        <strain evidence="4">cv. AL8/78</strain>
    </source>
</reference>
<evidence type="ECO:0000313" key="3">
    <source>
        <dbReference type="EnsemblPlants" id="AET6Gv20138000.2"/>
    </source>
</evidence>
<feature type="region of interest" description="Disordered" evidence="1">
    <location>
        <begin position="1"/>
        <end position="22"/>
    </location>
</feature>
<proteinExistence type="predicted"/>
<reference evidence="3" key="5">
    <citation type="journal article" date="2021" name="G3 (Bethesda)">
        <title>Aegilops tauschii genome assembly Aet v5.0 features greater sequence contiguity and improved annotation.</title>
        <authorList>
            <person name="Wang L."/>
            <person name="Zhu T."/>
            <person name="Rodriguez J.C."/>
            <person name="Deal K.R."/>
            <person name="Dubcovsky J."/>
            <person name="McGuire P.E."/>
            <person name="Lux T."/>
            <person name="Spannagl M."/>
            <person name="Mayer K.F.X."/>
            <person name="Baldrich P."/>
            <person name="Meyers B.C."/>
            <person name="Huo N."/>
            <person name="Gu Y.Q."/>
            <person name="Zhou H."/>
            <person name="Devos K.M."/>
            <person name="Bennetzen J.L."/>
            <person name="Unver T."/>
            <person name="Budak H."/>
            <person name="Gulick P.J."/>
            <person name="Galiba G."/>
            <person name="Kalapos B."/>
            <person name="Nelson D.R."/>
            <person name="Li P."/>
            <person name="You F.M."/>
            <person name="Luo M.C."/>
            <person name="Dvorak J."/>
        </authorList>
    </citation>
    <scope>NUCLEOTIDE SEQUENCE [LARGE SCALE GENOMIC DNA]</scope>
    <source>
        <strain evidence="3">cv. AL8/78</strain>
    </source>
</reference>
<dbReference type="AlphaFoldDB" id="A0A453MXP8"/>
<sequence>LGVKITQPDSPSHQQSPASTTVLSSVDPEEAIGCTRKEMEAKRSRAAAMAALCVLLFLLLLPRQAAAKSRSEYCECFDGCYLSCRNDHHNPRWDCIPSCQDSCTIFTSQAGGGAAPCYCETRACESSAAPADAPDAAVR</sequence>
<feature type="transmembrane region" description="Helical" evidence="2">
    <location>
        <begin position="46"/>
        <end position="66"/>
    </location>
</feature>
<feature type="compositionally biased region" description="Polar residues" evidence="1">
    <location>
        <begin position="7"/>
        <end position="22"/>
    </location>
</feature>